<organism evidence="6 7">
    <name type="scientific">Sutterella wadsworthensis HGA0223</name>
    <dbReference type="NCBI Taxonomy" id="1203554"/>
    <lineage>
        <taxon>Bacteria</taxon>
        <taxon>Pseudomonadati</taxon>
        <taxon>Pseudomonadota</taxon>
        <taxon>Betaproteobacteria</taxon>
        <taxon>Burkholderiales</taxon>
        <taxon>Sutterellaceae</taxon>
        <taxon>Sutterella</taxon>
    </lineage>
</organism>
<comment type="caution">
    <text evidence="6">The sequence shown here is derived from an EMBL/GenBank/DDBJ whole genome shotgun (WGS) entry which is preliminary data.</text>
</comment>
<dbReference type="InterPro" id="IPR027417">
    <property type="entry name" value="P-loop_NTPase"/>
</dbReference>
<dbReference type="Proteomes" id="UP000014400">
    <property type="component" value="Unassembled WGS sequence"/>
</dbReference>
<dbReference type="AlphaFoldDB" id="S3BB78"/>
<feature type="region of interest" description="Disordered" evidence="4">
    <location>
        <begin position="335"/>
        <end position="359"/>
    </location>
</feature>
<dbReference type="PROSITE" id="PS00211">
    <property type="entry name" value="ABC_TRANSPORTER_1"/>
    <property type="match status" value="1"/>
</dbReference>
<evidence type="ECO:0000256" key="2">
    <source>
        <dbReference type="ARBA" id="ARBA00022741"/>
    </source>
</evidence>
<accession>S3BB78</accession>
<evidence type="ECO:0000256" key="3">
    <source>
        <dbReference type="ARBA" id="ARBA00022840"/>
    </source>
</evidence>
<keyword evidence="3" id="KW-0067">ATP-binding</keyword>
<dbReference type="GO" id="GO:0005524">
    <property type="term" value="F:ATP binding"/>
    <property type="evidence" value="ECO:0007669"/>
    <property type="project" value="UniProtKB-KW"/>
</dbReference>
<sequence length="627" mass="67111">MTKALAPAIHLEGVVKTFPNPLDAARPIRAVDGISLKAGGAEASDRLIALVGPDGAGKSTFIRLLCGLEAPDEGRLSVLGTTPDPDNEDFTTRIAFMPQTLGLYKTLSCRENLEVFAGLRGFEGEAAGAAGLERRIAELLSMTGLAGFEERQAGKLSGGMKQKLALASALLRIPDLLLLDEPTVGVDPLSRRELWSVVRRMLADTPMTCVFSTAYLEEAEAADRVLLFESGRIIADENPQSFISRANGRTYLLPLANRAEHDAQMLCRRLSEETAATRSEALFLDIVPRMGGAAATTLAPTLPVKDARVPSGFVPRQPSLEDAYALLTFPRAPKTANRLASPPSDVSDTSAASAASAASADDTAERPVVIRADGIARKFGNFVAVADTSFEVRRGEIFGLLGPNGAGKTTTFRMLCGLLVPSKGQIEVAGYDLRTAKAGARARIGYVAQKFSLYGKLSVEQNLRYFGRSYGFFGQALQDRIDASLEDFGLTDRRDTTAGSLSFGAKRDLSMACGLIHSPEILFLDEATSGADLASRRTFWRRINALAAAGTSVVVTTHFLEEAEYCDRFLIQDAGKVLALGTPREVKQRAAVLSAVSGQSLVVDRMSIEDAFVAIVEAGRRSQETPS</sequence>
<dbReference type="PANTHER" id="PTHR43038">
    <property type="entry name" value="ATP-BINDING CASSETTE, SUB-FAMILY H, MEMBER 1"/>
    <property type="match status" value="1"/>
</dbReference>
<name>S3BB78_9BURK</name>
<dbReference type="RefSeq" id="WP_016474796.1">
    <property type="nucleotide sequence ID" value="NZ_KE150480.1"/>
</dbReference>
<dbReference type="InterPro" id="IPR017871">
    <property type="entry name" value="ABC_transporter-like_CS"/>
</dbReference>
<keyword evidence="1" id="KW-0472">Membrane</keyword>
<evidence type="ECO:0000313" key="6">
    <source>
        <dbReference type="EMBL" id="EPD98568.1"/>
    </source>
</evidence>
<reference evidence="6 7" key="1">
    <citation type="submission" date="2013-04" db="EMBL/GenBank/DDBJ databases">
        <title>The Genome Sequence of Sutterella wadsworthensis HGA0223.</title>
        <authorList>
            <consortium name="The Broad Institute Genomics Platform"/>
            <person name="Earl A."/>
            <person name="Ward D."/>
            <person name="Feldgarden M."/>
            <person name="Gevers D."/>
            <person name="Schmidt T.M."/>
            <person name="Dover J."/>
            <person name="Dai D."/>
            <person name="Walker B."/>
            <person name="Young S."/>
            <person name="Zeng Q."/>
            <person name="Gargeya S."/>
            <person name="Fitzgerald M."/>
            <person name="Haas B."/>
            <person name="Abouelleil A."/>
            <person name="Allen A.W."/>
            <person name="Alvarado L."/>
            <person name="Arachchi H.M."/>
            <person name="Berlin A.M."/>
            <person name="Chapman S.B."/>
            <person name="Gainer-Dewar J."/>
            <person name="Goldberg J."/>
            <person name="Griggs A."/>
            <person name="Gujja S."/>
            <person name="Hansen M."/>
            <person name="Howarth C."/>
            <person name="Imamovic A."/>
            <person name="Ireland A."/>
            <person name="Larimer J."/>
            <person name="McCowan C."/>
            <person name="Murphy C."/>
            <person name="Pearson M."/>
            <person name="Poon T.W."/>
            <person name="Priest M."/>
            <person name="Roberts A."/>
            <person name="Saif S."/>
            <person name="Shea T."/>
            <person name="Sisk P."/>
            <person name="Sykes S."/>
            <person name="Wortman J."/>
            <person name="Nusbaum C."/>
            <person name="Birren B."/>
        </authorList>
    </citation>
    <scope>NUCLEOTIDE SEQUENCE [LARGE SCALE GENOMIC DNA]</scope>
    <source>
        <strain evidence="6 7">HGA0223</strain>
    </source>
</reference>
<proteinExistence type="predicted"/>
<dbReference type="PROSITE" id="PS50893">
    <property type="entry name" value="ABC_TRANSPORTER_2"/>
    <property type="match status" value="2"/>
</dbReference>
<dbReference type="EMBL" id="ATCF01000022">
    <property type="protein sequence ID" value="EPD98568.1"/>
    <property type="molecule type" value="Genomic_DNA"/>
</dbReference>
<protein>
    <recommendedName>
        <fullName evidence="5">ABC transporter domain-containing protein</fullName>
    </recommendedName>
</protein>
<feature type="domain" description="ABC transporter" evidence="5">
    <location>
        <begin position="370"/>
        <end position="599"/>
    </location>
</feature>
<feature type="domain" description="ABC transporter" evidence="5">
    <location>
        <begin position="9"/>
        <end position="255"/>
    </location>
</feature>
<gene>
    <name evidence="6" type="ORF">HMPREF1476_01607</name>
</gene>
<evidence type="ECO:0000259" key="5">
    <source>
        <dbReference type="PROSITE" id="PS50893"/>
    </source>
</evidence>
<dbReference type="CDD" id="cd03230">
    <property type="entry name" value="ABC_DR_subfamily_A"/>
    <property type="match status" value="1"/>
</dbReference>
<evidence type="ECO:0000313" key="7">
    <source>
        <dbReference type="Proteomes" id="UP000014400"/>
    </source>
</evidence>
<dbReference type="GO" id="GO:0016887">
    <property type="term" value="F:ATP hydrolysis activity"/>
    <property type="evidence" value="ECO:0007669"/>
    <property type="project" value="InterPro"/>
</dbReference>
<keyword evidence="1" id="KW-1003">Cell membrane</keyword>
<evidence type="ECO:0000256" key="4">
    <source>
        <dbReference type="SAM" id="MobiDB-lite"/>
    </source>
</evidence>
<dbReference type="InterPro" id="IPR003593">
    <property type="entry name" value="AAA+_ATPase"/>
</dbReference>
<evidence type="ECO:0000256" key="1">
    <source>
        <dbReference type="ARBA" id="ARBA00022475"/>
    </source>
</evidence>
<keyword evidence="7" id="KW-1185">Reference proteome</keyword>
<dbReference type="eggNOG" id="COG1129">
    <property type="taxonomic scope" value="Bacteria"/>
</dbReference>
<dbReference type="InterPro" id="IPR003439">
    <property type="entry name" value="ABC_transporter-like_ATP-bd"/>
</dbReference>
<dbReference type="STRING" id="1203554.HMPREF1476_01607"/>
<dbReference type="SMART" id="SM00382">
    <property type="entry name" value="AAA"/>
    <property type="match status" value="2"/>
</dbReference>
<dbReference type="PATRIC" id="fig|1203554.3.peg.1686"/>
<dbReference type="HOGENOM" id="CLU_000604_83_0_4"/>
<dbReference type="Pfam" id="PF00005">
    <property type="entry name" value="ABC_tran"/>
    <property type="match status" value="2"/>
</dbReference>
<feature type="compositionally biased region" description="Low complexity" evidence="4">
    <location>
        <begin position="340"/>
        <end position="359"/>
    </location>
</feature>
<dbReference type="Gene3D" id="3.40.50.300">
    <property type="entry name" value="P-loop containing nucleotide triphosphate hydrolases"/>
    <property type="match status" value="2"/>
</dbReference>
<keyword evidence="2" id="KW-0547">Nucleotide-binding</keyword>
<dbReference type="SUPFAM" id="SSF52540">
    <property type="entry name" value="P-loop containing nucleoside triphosphate hydrolases"/>
    <property type="match status" value="2"/>
</dbReference>
<dbReference type="PANTHER" id="PTHR43038:SF3">
    <property type="entry name" value="ABC TRANSPORTER G FAMILY MEMBER 20 ISOFORM X1"/>
    <property type="match status" value="1"/>
</dbReference>